<dbReference type="AlphaFoldDB" id="A0A3P7KKL0"/>
<dbReference type="Proteomes" id="UP000270094">
    <property type="component" value="Unassembled WGS sequence"/>
</dbReference>
<keyword evidence="3" id="KW-1185">Reference proteome</keyword>
<name>A0A3P7KKL0_STRVU</name>
<dbReference type="OrthoDB" id="5806098at2759"/>
<accession>A0A3P7KKL0</accession>
<proteinExistence type="predicted"/>
<evidence type="ECO:0000313" key="3">
    <source>
        <dbReference type="Proteomes" id="UP000270094"/>
    </source>
</evidence>
<organism evidence="2 3">
    <name type="scientific">Strongylus vulgaris</name>
    <name type="common">Blood worm</name>
    <dbReference type="NCBI Taxonomy" id="40348"/>
    <lineage>
        <taxon>Eukaryota</taxon>
        <taxon>Metazoa</taxon>
        <taxon>Ecdysozoa</taxon>
        <taxon>Nematoda</taxon>
        <taxon>Chromadorea</taxon>
        <taxon>Rhabditida</taxon>
        <taxon>Rhabditina</taxon>
        <taxon>Rhabditomorpha</taxon>
        <taxon>Strongyloidea</taxon>
        <taxon>Strongylidae</taxon>
        <taxon>Strongylus</taxon>
    </lineage>
</organism>
<dbReference type="EMBL" id="UYYB01020391">
    <property type="protein sequence ID" value="VDM71435.1"/>
    <property type="molecule type" value="Genomic_DNA"/>
</dbReference>
<protein>
    <submittedName>
        <fullName evidence="2">Uncharacterized protein</fullName>
    </submittedName>
</protein>
<evidence type="ECO:0000313" key="2">
    <source>
        <dbReference type="EMBL" id="VDM71435.1"/>
    </source>
</evidence>
<feature type="compositionally biased region" description="Acidic residues" evidence="1">
    <location>
        <begin position="8"/>
        <end position="24"/>
    </location>
</feature>
<feature type="region of interest" description="Disordered" evidence="1">
    <location>
        <begin position="1"/>
        <end position="24"/>
    </location>
</feature>
<gene>
    <name evidence="2" type="ORF">SVUK_LOCUS6433</name>
</gene>
<sequence length="82" mass="9455">MSAGNLSDIEEEEEIEFCGPEDDPDDYDDILNSVEGNAILIEPGANFKYSMPEDEYADHPMKRYTLEEMEELFEKFNDVLIV</sequence>
<reference evidence="2 3" key="1">
    <citation type="submission" date="2018-11" db="EMBL/GenBank/DDBJ databases">
        <authorList>
            <consortium name="Pathogen Informatics"/>
        </authorList>
    </citation>
    <scope>NUCLEOTIDE SEQUENCE [LARGE SCALE GENOMIC DNA]</scope>
</reference>
<evidence type="ECO:0000256" key="1">
    <source>
        <dbReference type="SAM" id="MobiDB-lite"/>
    </source>
</evidence>